<dbReference type="Proteomes" id="UP000017819">
    <property type="component" value="Unassembled WGS sequence"/>
</dbReference>
<dbReference type="STRING" id="631454.N177_3104"/>
<feature type="region of interest" description="Disordered" evidence="1">
    <location>
        <begin position="79"/>
        <end position="107"/>
    </location>
</feature>
<dbReference type="EMBL" id="AWXZ01000039">
    <property type="protein sequence ID" value="ESR23036.1"/>
    <property type="molecule type" value="Genomic_DNA"/>
</dbReference>
<dbReference type="AlphaFoldDB" id="V4RA45"/>
<dbReference type="eggNOG" id="ENOG5033BQN">
    <property type="taxonomic scope" value="Bacteria"/>
</dbReference>
<evidence type="ECO:0000313" key="3">
    <source>
        <dbReference type="Proteomes" id="UP000017819"/>
    </source>
</evidence>
<evidence type="ECO:0000313" key="2">
    <source>
        <dbReference type="EMBL" id="ESR23036.1"/>
    </source>
</evidence>
<reference evidence="2 3" key="1">
    <citation type="journal article" date="2014" name="Genome Announc.">
        <title>Draft Genome Sequence of Lutibaculum baratangense Strain AMV1T, Isolated from a Mud Volcano in Andamans, India.</title>
        <authorList>
            <person name="Singh A."/>
            <person name="Sreenivas A."/>
            <person name="Sathyanarayana Reddy G."/>
            <person name="Pinnaka A.K."/>
            <person name="Shivaji S."/>
        </authorList>
    </citation>
    <scope>NUCLEOTIDE SEQUENCE [LARGE SCALE GENOMIC DNA]</scope>
    <source>
        <strain evidence="2 3">AMV1</strain>
    </source>
</reference>
<dbReference type="RefSeq" id="WP_023433223.1">
    <property type="nucleotide sequence ID" value="NZ_AWXZ01000039.1"/>
</dbReference>
<protein>
    <submittedName>
        <fullName evidence="2">Uncharacterized protein</fullName>
    </submittedName>
</protein>
<keyword evidence="3" id="KW-1185">Reference proteome</keyword>
<organism evidence="2 3">
    <name type="scientific">Lutibaculum baratangense AMV1</name>
    <dbReference type="NCBI Taxonomy" id="631454"/>
    <lineage>
        <taxon>Bacteria</taxon>
        <taxon>Pseudomonadati</taxon>
        <taxon>Pseudomonadota</taxon>
        <taxon>Alphaproteobacteria</taxon>
        <taxon>Hyphomicrobiales</taxon>
        <taxon>Tepidamorphaceae</taxon>
        <taxon>Lutibaculum</taxon>
    </lineage>
</organism>
<name>V4RA45_9HYPH</name>
<dbReference type="OrthoDB" id="5458608at2"/>
<sequence length="107" mass="11431">MREELFADGIGEITVTGGIVRLDLVSLSPDERDANNNPKAVLRQRVIMPVDGFANAVDLMQKALAGLVEAGAVRRLADARQDEGRGHRPVASVQAVPRPANSSPNFS</sequence>
<comment type="caution">
    <text evidence="2">The sequence shown here is derived from an EMBL/GenBank/DDBJ whole genome shotgun (WGS) entry which is preliminary data.</text>
</comment>
<proteinExistence type="predicted"/>
<gene>
    <name evidence="2" type="ORF">N177_3104</name>
</gene>
<evidence type="ECO:0000256" key="1">
    <source>
        <dbReference type="SAM" id="MobiDB-lite"/>
    </source>
</evidence>
<dbReference type="PATRIC" id="fig|631454.5.peg.3064"/>
<accession>V4RA45</accession>